<evidence type="ECO:0000313" key="3">
    <source>
        <dbReference type="EMBL" id="MFC4853747.1"/>
    </source>
</evidence>
<keyword evidence="2" id="KW-0812">Transmembrane</keyword>
<gene>
    <name evidence="3" type="ORF">ACFPCV_09520</name>
</gene>
<sequence length="110" mass="11465">MDTTHARTLARQAEWTPRSGASTPDVYPPHPPLQSGGWYRGSAEEAPGPGRPPVATAPRLSLRAAVVLTVLFGLVGLLARTVDDGAFAVLATMGALAAPALLLRGRRRSG</sequence>
<proteinExistence type="predicted"/>
<evidence type="ECO:0000313" key="4">
    <source>
        <dbReference type="Proteomes" id="UP001595859"/>
    </source>
</evidence>
<dbReference type="Proteomes" id="UP001595859">
    <property type="component" value="Unassembled WGS sequence"/>
</dbReference>
<feature type="region of interest" description="Disordered" evidence="1">
    <location>
        <begin position="1"/>
        <end position="56"/>
    </location>
</feature>
<keyword evidence="2" id="KW-1133">Transmembrane helix</keyword>
<dbReference type="RefSeq" id="WP_378055678.1">
    <property type="nucleotide sequence ID" value="NZ_JBHSIS010000003.1"/>
</dbReference>
<dbReference type="EMBL" id="JBHSIS010000003">
    <property type="protein sequence ID" value="MFC4853747.1"/>
    <property type="molecule type" value="Genomic_DNA"/>
</dbReference>
<accession>A0ABV9RWR5</accession>
<comment type="caution">
    <text evidence="3">The sequence shown here is derived from an EMBL/GenBank/DDBJ whole genome shotgun (WGS) entry which is preliminary data.</text>
</comment>
<protein>
    <recommendedName>
        <fullName evidence="5">DUF3040 family protein</fullName>
    </recommendedName>
</protein>
<organism evidence="3 4">
    <name type="scientific">Actinophytocola glycyrrhizae</name>
    <dbReference type="NCBI Taxonomy" id="2044873"/>
    <lineage>
        <taxon>Bacteria</taxon>
        <taxon>Bacillati</taxon>
        <taxon>Actinomycetota</taxon>
        <taxon>Actinomycetes</taxon>
        <taxon>Pseudonocardiales</taxon>
        <taxon>Pseudonocardiaceae</taxon>
    </lineage>
</organism>
<evidence type="ECO:0000256" key="2">
    <source>
        <dbReference type="SAM" id="Phobius"/>
    </source>
</evidence>
<feature type="transmembrane region" description="Helical" evidence="2">
    <location>
        <begin position="60"/>
        <end position="79"/>
    </location>
</feature>
<evidence type="ECO:0000256" key="1">
    <source>
        <dbReference type="SAM" id="MobiDB-lite"/>
    </source>
</evidence>
<feature type="transmembrane region" description="Helical" evidence="2">
    <location>
        <begin position="85"/>
        <end position="103"/>
    </location>
</feature>
<reference evidence="4" key="1">
    <citation type="journal article" date="2019" name="Int. J. Syst. Evol. Microbiol.">
        <title>The Global Catalogue of Microorganisms (GCM) 10K type strain sequencing project: providing services to taxonomists for standard genome sequencing and annotation.</title>
        <authorList>
            <consortium name="The Broad Institute Genomics Platform"/>
            <consortium name="The Broad Institute Genome Sequencing Center for Infectious Disease"/>
            <person name="Wu L."/>
            <person name="Ma J."/>
        </authorList>
    </citation>
    <scope>NUCLEOTIDE SEQUENCE [LARGE SCALE GENOMIC DNA]</scope>
    <source>
        <strain evidence="4">ZS-22-S1</strain>
    </source>
</reference>
<name>A0ABV9RWR5_9PSEU</name>
<evidence type="ECO:0008006" key="5">
    <source>
        <dbReference type="Google" id="ProtNLM"/>
    </source>
</evidence>
<keyword evidence="2" id="KW-0472">Membrane</keyword>
<keyword evidence="4" id="KW-1185">Reference proteome</keyword>